<keyword evidence="2" id="KW-1185">Reference proteome</keyword>
<dbReference type="Proteomes" id="UP001153620">
    <property type="component" value="Chromosome 2"/>
</dbReference>
<dbReference type="EMBL" id="OU895878">
    <property type="protein sequence ID" value="CAG9802056.1"/>
    <property type="molecule type" value="Genomic_DNA"/>
</dbReference>
<accession>A0A9N9WQ88</accession>
<evidence type="ECO:0008006" key="3">
    <source>
        <dbReference type="Google" id="ProtNLM"/>
    </source>
</evidence>
<reference evidence="1" key="2">
    <citation type="submission" date="2022-10" db="EMBL/GenBank/DDBJ databases">
        <authorList>
            <consortium name="ENA_rothamsted_submissions"/>
            <consortium name="culmorum"/>
            <person name="King R."/>
        </authorList>
    </citation>
    <scope>NUCLEOTIDE SEQUENCE</scope>
</reference>
<name>A0A9N9WQ88_9DIPT</name>
<reference evidence="1" key="1">
    <citation type="submission" date="2022-01" db="EMBL/GenBank/DDBJ databases">
        <authorList>
            <person name="King R."/>
        </authorList>
    </citation>
    <scope>NUCLEOTIDE SEQUENCE</scope>
</reference>
<dbReference type="InterPro" id="IPR035899">
    <property type="entry name" value="DBL_dom_sf"/>
</dbReference>
<sequence length="453" mass="53054">MNFSWKPKVKVEDRIEQLNFHNNIQLQFKPATSPTIELLKKNEKVKKTKEIYENGLHVKGLNAYADHWMVNSKKQSKTTEPTKKHDHIKEQMFLNDLIACEIQYLEKLQKTSSIFTMIIQQTSGYISKMVRDHHIGLSGFLEDIIDLHKLKILPKFKANKSFSGVLRYMLQLIENNELYLYVSHSILYNSTLQWLDNYKIVLDSLYSNNGTYYNKLEIHDIIGLYKDWIDDVCDELSKDPLRNADDMALCMDIETKLDQLMDAIDDGKKVACIKEISKNNIEAIDKLYRILTRKKIICHPMLILVPRHDCNYGYRNPIDVLKLGKFVRVWSEMLYSESSKCHYCTNLFIFELCIIYTIVVNDKTFIYNGHFWIKDCEFQTVMKNDKPVILAVLCCGDRHLILDNQPFVSAVMRLHALHKYDEIDGDIELPVEKHLKILSKIEIRRMSLASSEN</sequence>
<evidence type="ECO:0000313" key="2">
    <source>
        <dbReference type="Proteomes" id="UP001153620"/>
    </source>
</evidence>
<evidence type="ECO:0000313" key="1">
    <source>
        <dbReference type="EMBL" id="CAG9802056.1"/>
    </source>
</evidence>
<organism evidence="1 2">
    <name type="scientific">Chironomus riparius</name>
    <dbReference type="NCBI Taxonomy" id="315576"/>
    <lineage>
        <taxon>Eukaryota</taxon>
        <taxon>Metazoa</taxon>
        <taxon>Ecdysozoa</taxon>
        <taxon>Arthropoda</taxon>
        <taxon>Hexapoda</taxon>
        <taxon>Insecta</taxon>
        <taxon>Pterygota</taxon>
        <taxon>Neoptera</taxon>
        <taxon>Endopterygota</taxon>
        <taxon>Diptera</taxon>
        <taxon>Nematocera</taxon>
        <taxon>Chironomoidea</taxon>
        <taxon>Chironomidae</taxon>
        <taxon>Chironominae</taxon>
        <taxon>Chironomus</taxon>
    </lineage>
</organism>
<gene>
    <name evidence="1" type="ORF">CHIRRI_LOCUS4972</name>
</gene>
<protein>
    <recommendedName>
        <fullName evidence="3">DH domain-containing protein</fullName>
    </recommendedName>
</protein>
<dbReference type="AlphaFoldDB" id="A0A9N9WQ88"/>
<dbReference type="SUPFAM" id="SSF48065">
    <property type="entry name" value="DBL homology domain (DH-domain)"/>
    <property type="match status" value="1"/>
</dbReference>
<proteinExistence type="predicted"/>